<evidence type="ECO:0000313" key="7">
    <source>
        <dbReference type="Proteomes" id="UP000268162"/>
    </source>
</evidence>
<dbReference type="PANTHER" id="PTHR19854">
    <property type="entry name" value="TRANSDUCIN BETA-LIKE 3"/>
    <property type="match status" value="1"/>
</dbReference>
<dbReference type="InterPro" id="IPR036322">
    <property type="entry name" value="WD40_repeat_dom_sf"/>
</dbReference>
<dbReference type="EMBL" id="ML002570">
    <property type="protein sequence ID" value="RKP36937.1"/>
    <property type="molecule type" value="Genomic_DNA"/>
</dbReference>
<dbReference type="STRING" id="215637.A0A4P9ZTV1"/>
<evidence type="ECO:0000256" key="2">
    <source>
        <dbReference type="ARBA" id="ARBA00022737"/>
    </source>
</evidence>
<keyword evidence="1" id="KW-0853">WD repeat</keyword>
<dbReference type="PANTHER" id="PTHR19854:SF1">
    <property type="entry name" value="GUANINE NUCLEOTIDE-BINDING PROTEIN SUBUNIT BETA-LIKE PROTEIN 1"/>
    <property type="match status" value="1"/>
</dbReference>
<comment type="similarity">
    <text evidence="3">Belongs to the WD repeat ASA1 family.</text>
</comment>
<dbReference type="InterPro" id="IPR015943">
    <property type="entry name" value="WD40/YVTN_repeat-like_dom_sf"/>
</dbReference>
<evidence type="ECO:0000256" key="1">
    <source>
        <dbReference type="ARBA" id="ARBA00022574"/>
    </source>
</evidence>
<accession>A0A4P9ZTV1</accession>
<evidence type="ECO:0000256" key="5">
    <source>
        <dbReference type="SAM" id="MobiDB-lite"/>
    </source>
</evidence>
<gene>
    <name evidence="6" type="ORF">BJ085DRAFT_33030</name>
</gene>
<keyword evidence="7" id="KW-1185">Reference proteome</keyword>
<evidence type="ECO:0000256" key="4">
    <source>
        <dbReference type="ARBA" id="ARBA00040563"/>
    </source>
</evidence>
<dbReference type="AlphaFoldDB" id="A0A4P9ZTV1"/>
<dbReference type="Gene3D" id="2.130.10.10">
    <property type="entry name" value="YVTN repeat-like/Quinoprotein amine dehydrogenase"/>
    <property type="match status" value="1"/>
</dbReference>
<keyword evidence="2" id="KW-0677">Repeat</keyword>
<proteinExistence type="inferred from homology"/>
<name>A0A4P9ZTV1_9FUNG</name>
<evidence type="ECO:0000256" key="3">
    <source>
        <dbReference type="ARBA" id="ARBA00037931"/>
    </source>
</evidence>
<dbReference type="SUPFAM" id="SSF50978">
    <property type="entry name" value="WD40 repeat-like"/>
    <property type="match status" value="1"/>
</dbReference>
<dbReference type="Proteomes" id="UP000268162">
    <property type="component" value="Unassembled WGS sequence"/>
</dbReference>
<feature type="region of interest" description="Disordered" evidence="5">
    <location>
        <begin position="191"/>
        <end position="236"/>
    </location>
</feature>
<evidence type="ECO:0000313" key="6">
    <source>
        <dbReference type="EMBL" id="RKP36937.1"/>
    </source>
</evidence>
<sequence>MGREFETLSTFSFTTPQEHGLCMCLRLVPPVQQSDSSEPHFPSLLTAHEGGQVSLWAIVHQSVTLVWSQVLHSEPVLCMDIDSTATFGCTGSADDRIVRFRIHNRIEPTIPATLPPDQIDSVAELSQPGTADIRIRSDGNIIIAAGWDAQIRVLHAQTLTTLAVLSNHRELVHCLAVPDILPNQVSGIPVPSGQEADASGTVVRPGLHSASSAKEAGEEGQLDYGDGTDHQVANGNTDPSLLIPAQPSSSNYNSANAPVSVMIGCDETQACSNSLTHRPPPAPVETNLIAAGSKDKKITLWRIY</sequence>
<organism evidence="6 7">
    <name type="scientific">Dimargaris cristalligena</name>
    <dbReference type="NCBI Taxonomy" id="215637"/>
    <lineage>
        <taxon>Eukaryota</taxon>
        <taxon>Fungi</taxon>
        <taxon>Fungi incertae sedis</taxon>
        <taxon>Zoopagomycota</taxon>
        <taxon>Kickxellomycotina</taxon>
        <taxon>Dimargaritomycetes</taxon>
        <taxon>Dimargaritales</taxon>
        <taxon>Dimargaritaceae</taxon>
        <taxon>Dimargaris</taxon>
    </lineage>
</organism>
<reference evidence="7" key="1">
    <citation type="journal article" date="2018" name="Nat. Microbiol.">
        <title>Leveraging single-cell genomics to expand the fungal tree of life.</title>
        <authorList>
            <person name="Ahrendt S.R."/>
            <person name="Quandt C.A."/>
            <person name="Ciobanu D."/>
            <person name="Clum A."/>
            <person name="Salamov A."/>
            <person name="Andreopoulos B."/>
            <person name="Cheng J.F."/>
            <person name="Woyke T."/>
            <person name="Pelin A."/>
            <person name="Henrissat B."/>
            <person name="Reynolds N.K."/>
            <person name="Benny G.L."/>
            <person name="Smith M.E."/>
            <person name="James T.Y."/>
            <person name="Grigoriev I.V."/>
        </authorList>
    </citation>
    <scope>NUCLEOTIDE SEQUENCE [LARGE SCALE GENOMIC DNA]</scope>
    <source>
        <strain evidence="7">RSA 468</strain>
    </source>
</reference>
<protein>
    <recommendedName>
        <fullName evidence="4">ASTRA-associated protein 1</fullName>
    </recommendedName>
</protein>